<evidence type="ECO:0000313" key="8">
    <source>
        <dbReference type="Proteomes" id="UP000886804"/>
    </source>
</evidence>
<feature type="transmembrane region" description="Helical" evidence="6">
    <location>
        <begin position="264"/>
        <end position="284"/>
    </location>
</feature>
<sequence length="347" mass="37188">MRGKANKCIKMIGPSRLIIGGFTLFLFLMLPVLGLQTDMLLSQSITRIFMNMILVLAMVPSINSGIGMNYGLPLGIVCGLLGGALSLEFGINGAAGFLAAVIISLPLAALMGYGYGALLNKVKGSEGMIATYVGFSVVAFMDIVWLMAPFHNSAITWPMGSGLRNIVSVEGAYEKILDNFLLIRLTDNIEIPTGLILFSLFLCLIVWIFFRSRLGIRMRVGGENPSYAKAIGINVNKTRVLGMVLSTCLGAVGIIVYAQSYGFYQFYNAPLMMAFSCAAAVLIGGATVKKASISNVIVGTVLFQTLLTIALPIANEIMPEGNLSEIMRIIISNGVILYALTKAGDRK</sequence>
<name>A0A9D2L7X7_9FIRM</name>
<dbReference type="EMBL" id="DWYS01000082">
    <property type="protein sequence ID" value="HJB07546.1"/>
    <property type="molecule type" value="Genomic_DNA"/>
</dbReference>
<keyword evidence="2" id="KW-1003">Cell membrane</keyword>
<gene>
    <name evidence="7" type="ORF">H9716_06715</name>
</gene>
<feature type="transmembrane region" description="Helical" evidence="6">
    <location>
        <begin position="240"/>
        <end position="258"/>
    </location>
</feature>
<dbReference type="AlphaFoldDB" id="A0A9D2L7X7"/>
<evidence type="ECO:0000256" key="5">
    <source>
        <dbReference type="ARBA" id="ARBA00023136"/>
    </source>
</evidence>
<dbReference type="InterPro" id="IPR001851">
    <property type="entry name" value="ABC_transp_permease"/>
</dbReference>
<dbReference type="GO" id="GO:0022857">
    <property type="term" value="F:transmembrane transporter activity"/>
    <property type="evidence" value="ECO:0007669"/>
    <property type="project" value="InterPro"/>
</dbReference>
<evidence type="ECO:0000256" key="1">
    <source>
        <dbReference type="ARBA" id="ARBA00004651"/>
    </source>
</evidence>
<feature type="transmembrane region" description="Helical" evidence="6">
    <location>
        <begin position="129"/>
        <end position="148"/>
    </location>
</feature>
<proteinExistence type="predicted"/>
<dbReference type="Pfam" id="PF02653">
    <property type="entry name" value="BPD_transp_2"/>
    <property type="match status" value="1"/>
</dbReference>
<dbReference type="Proteomes" id="UP000886804">
    <property type="component" value="Unassembled WGS sequence"/>
</dbReference>
<feature type="transmembrane region" description="Helical" evidence="6">
    <location>
        <begin position="70"/>
        <end position="91"/>
    </location>
</feature>
<dbReference type="PANTHER" id="PTHR32196">
    <property type="entry name" value="ABC TRANSPORTER PERMEASE PROTEIN YPHD-RELATED-RELATED"/>
    <property type="match status" value="1"/>
</dbReference>
<reference evidence="7" key="1">
    <citation type="journal article" date="2021" name="PeerJ">
        <title>Extensive microbial diversity within the chicken gut microbiome revealed by metagenomics and culture.</title>
        <authorList>
            <person name="Gilroy R."/>
            <person name="Ravi A."/>
            <person name="Getino M."/>
            <person name="Pursley I."/>
            <person name="Horton D.L."/>
            <person name="Alikhan N.F."/>
            <person name="Baker D."/>
            <person name="Gharbi K."/>
            <person name="Hall N."/>
            <person name="Watson M."/>
            <person name="Adriaenssens E.M."/>
            <person name="Foster-Nyarko E."/>
            <person name="Jarju S."/>
            <person name="Secka A."/>
            <person name="Antonio M."/>
            <person name="Oren A."/>
            <person name="Chaudhuri R.R."/>
            <person name="La Ragione R."/>
            <person name="Hildebrand F."/>
            <person name="Pallen M.J."/>
        </authorList>
    </citation>
    <scope>NUCLEOTIDE SEQUENCE</scope>
    <source>
        <strain evidence="7">CHK188-4685</strain>
    </source>
</reference>
<reference evidence="7" key="2">
    <citation type="submission" date="2021-04" db="EMBL/GenBank/DDBJ databases">
        <authorList>
            <person name="Gilroy R."/>
        </authorList>
    </citation>
    <scope>NUCLEOTIDE SEQUENCE</scope>
    <source>
        <strain evidence="7">CHK188-4685</strain>
    </source>
</reference>
<feature type="transmembrane region" description="Helical" evidence="6">
    <location>
        <begin position="326"/>
        <end position="344"/>
    </location>
</feature>
<evidence type="ECO:0000256" key="3">
    <source>
        <dbReference type="ARBA" id="ARBA00022692"/>
    </source>
</evidence>
<feature type="transmembrane region" description="Helical" evidence="6">
    <location>
        <begin position="97"/>
        <end position="117"/>
    </location>
</feature>
<comment type="caution">
    <text evidence="7">The sequence shown here is derived from an EMBL/GenBank/DDBJ whole genome shotgun (WGS) entry which is preliminary data.</text>
</comment>
<organism evidence="7 8">
    <name type="scientific">Candidatus Enterocloster faecavium</name>
    <dbReference type="NCBI Taxonomy" id="2838560"/>
    <lineage>
        <taxon>Bacteria</taxon>
        <taxon>Bacillati</taxon>
        <taxon>Bacillota</taxon>
        <taxon>Clostridia</taxon>
        <taxon>Lachnospirales</taxon>
        <taxon>Lachnospiraceae</taxon>
        <taxon>Enterocloster</taxon>
    </lineage>
</organism>
<accession>A0A9D2L7X7</accession>
<protein>
    <submittedName>
        <fullName evidence="7">ABC transporter permease</fullName>
    </submittedName>
</protein>
<dbReference type="PANTHER" id="PTHR32196:SF15">
    <property type="entry name" value="SUGAR ABC TRANSPORTER PERMEASE PROTEIN"/>
    <property type="match status" value="1"/>
</dbReference>
<keyword evidence="5 6" id="KW-0472">Membrane</keyword>
<evidence type="ECO:0000256" key="4">
    <source>
        <dbReference type="ARBA" id="ARBA00022989"/>
    </source>
</evidence>
<evidence type="ECO:0000256" key="2">
    <source>
        <dbReference type="ARBA" id="ARBA00022475"/>
    </source>
</evidence>
<feature type="transmembrane region" description="Helical" evidence="6">
    <location>
        <begin position="44"/>
        <end position="63"/>
    </location>
</feature>
<feature type="transmembrane region" description="Helical" evidence="6">
    <location>
        <begin position="191"/>
        <end position="210"/>
    </location>
</feature>
<evidence type="ECO:0000313" key="7">
    <source>
        <dbReference type="EMBL" id="HJB07546.1"/>
    </source>
</evidence>
<evidence type="ECO:0000256" key="6">
    <source>
        <dbReference type="SAM" id="Phobius"/>
    </source>
</evidence>
<dbReference type="GO" id="GO:0005886">
    <property type="term" value="C:plasma membrane"/>
    <property type="evidence" value="ECO:0007669"/>
    <property type="project" value="UniProtKB-SubCell"/>
</dbReference>
<keyword evidence="3 6" id="KW-0812">Transmembrane</keyword>
<comment type="subcellular location">
    <subcellularLocation>
        <location evidence="1">Cell membrane</location>
        <topology evidence="1">Multi-pass membrane protein</topology>
    </subcellularLocation>
</comment>
<feature type="transmembrane region" description="Helical" evidence="6">
    <location>
        <begin position="296"/>
        <end position="314"/>
    </location>
</feature>
<keyword evidence="4 6" id="KW-1133">Transmembrane helix</keyword>